<evidence type="ECO:0000256" key="3">
    <source>
        <dbReference type="SAM" id="SignalP"/>
    </source>
</evidence>
<reference evidence="5 6" key="1">
    <citation type="submission" date="2016-10" db="EMBL/GenBank/DDBJ databases">
        <authorList>
            <person name="de Groot N.N."/>
        </authorList>
    </citation>
    <scope>NUCLEOTIDE SEQUENCE [LARGE SCALE GENOMIC DNA]</scope>
    <source>
        <strain evidence="5 6">CGMCC 1.9157</strain>
    </source>
</reference>
<evidence type="ECO:0000256" key="2">
    <source>
        <dbReference type="ARBA" id="ARBA00005695"/>
    </source>
</evidence>
<dbReference type="GO" id="GO:0015833">
    <property type="term" value="P:peptide transport"/>
    <property type="evidence" value="ECO:0007669"/>
    <property type="project" value="TreeGrafter"/>
</dbReference>
<keyword evidence="3" id="KW-0732">Signal</keyword>
<comment type="similarity">
    <text evidence="2">Belongs to the bacterial solute-binding protein 5 family.</text>
</comment>
<organism evidence="5 6">
    <name type="scientific">Cohaesibacter marisflavi</name>
    <dbReference type="NCBI Taxonomy" id="655353"/>
    <lineage>
        <taxon>Bacteria</taxon>
        <taxon>Pseudomonadati</taxon>
        <taxon>Pseudomonadota</taxon>
        <taxon>Alphaproteobacteria</taxon>
        <taxon>Hyphomicrobiales</taxon>
        <taxon>Cohaesibacteraceae</taxon>
    </lineage>
</organism>
<dbReference type="Gene3D" id="3.40.190.10">
    <property type="entry name" value="Periplasmic binding protein-like II"/>
    <property type="match status" value="1"/>
</dbReference>
<gene>
    <name evidence="5" type="ORF">SAMN04488056_11451</name>
</gene>
<accession>A0A1I5KKS1</accession>
<dbReference type="PANTHER" id="PTHR30290:SF83">
    <property type="entry name" value="ABC TRANSPORTER SUBSTRATE-BINDING PROTEIN"/>
    <property type="match status" value="1"/>
</dbReference>
<dbReference type="AlphaFoldDB" id="A0A1I5KKS1"/>
<sequence>MSQFKMKTCGLSGTIARTLLCGVAAAATLSIGLDANAAPQKGGTLKVVGTADIDRFDPTSAGLVTTNNFLRPTQRTLISYDSSTDETVRITPVGDLATEVPQPSADGLSYTFTIRDGATWNTPDGARQISSEDVERGIKRMCNPALGSFALTYYTSLIEGMDSFCEGFSKVDPTVDAMKAYIQENDISGITEEDDKTVTFKLKEEAGDFIYMLSLPSATPAPVEVLDYMPDSPDYRDNYIASGPYTPTDYVPDSKLVLERNPSWNAESDPLRAAYVDKIDITFGLQADAAIQQLQAGDADVVWDIIIPPAILQMLTMTGDEKLSTMGVGRTSFIFINTVSGNNDGALKDLKVRQALNYAVDRAAIVQQMGGPAVAAPQHGIFGPGVLGYHDFDLYPSEESKGDPEKAKALLAEAGYPDGITLKMPYRNSGILPAVAQTVQAAMAKAGITLELTPVAPADYYSKFMTNQRNTEEGTWDIAPVGWSPDWVGGAARSVFQPQFTYDGNHQTYNYTDYNNADATALAKKAINATTPEETAKLWGEVDEMVMKDAPVVPMVSENIVLYHGEAVQNFQPYALSAQGDYTNVWLDR</sequence>
<feature type="chain" id="PRO_5011618987" evidence="3">
    <location>
        <begin position="27"/>
        <end position="589"/>
    </location>
</feature>
<dbReference type="PANTHER" id="PTHR30290">
    <property type="entry name" value="PERIPLASMIC BINDING COMPONENT OF ABC TRANSPORTER"/>
    <property type="match status" value="1"/>
</dbReference>
<dbReference type="InterPro" id="IPR030678">
    <property type="entry name" value="Peptide/Ni-bd"/>
</dbReference>
<dbReference type="STRING" id="655353.SAMN04488056_11451"/>
<keyword evidence="6" id="KW-1185">Reference proteome</keyword>
<evidence type="ECO:0000313" key="6">
    <source>
        <dbReference type="Proteomes" id="UP000199236"/>
    </source>
</evidence>
<dbReference type="Pfam" id="PF00496">
    <property type="entry name" value="SBP_bac_5"/>
    <property type="match status" value="1"/>
</dbReference>
<protein>
    <submittedName>
        <fullName evidence="5">Peptide/nickel transport system substrate-binding protein</fullName>
    </submittedName>
</protein>
<dbReference type="GO" id="GO:0030288">
    <property type="term" value="C:outer membrane-bounded periplasmic space"/>
    <property type="evidence" value="ECO:0007669"/>
    <property type="project" value="UniProtKB-ARBA"/>
</dbReference>
<dbReference type="GO" id="GO:0043190">
    <property type="term" value="C:ATP-binding cassette (ABC) transporter complex"/>
    <property type="evidence" value="ECO:0007669"/>
    <property type="project" value="InterPro"/>
</dbReference>
<feature type="signal peptide" evidence="3">
    <location>
        <begin position="1"/>
        <end position="26"/>
    </location>
</feature>
<name>A0A1I5KKS1_9HYPH</name>
<dbReference type="SUPFAM" id="SSF53850">
    <property type="entry name" value="Periplasmic binding protein-like II"/>
    <property type="match status" value="1"/>
</dbReference>
<dbReference type="InterPro" id="IPR000914">
    <property type="entry name" value="SBP_5_dom"/>
</dbReference>
<dbReference type="CDD" id="cd08506">
    <property type="entry name" value="PBP2_clavulanate_OppA2"/>
    <property type="match status" value="1"/>
</dbReference>
<dbReference type="PIRSF" id="PIRSF002741">
    <property type="entry name" value="MppA"/>
    <property type="match status" value="1"/>
</dbReference>
<dbReference type="Proteomes" id="UP000199236">
    <property type="component" value="Unassembled WGS sequence"/>
</dbReference>
<proteinExistence type="inferred from homology"/>
<feature type="domain" description="Solute-binding protein family 5" evidence="4">
    <location>
        <begin position="91"/>
        <end position="487"/>
    </location>
</feature>
<comment type="subcellular location">
    <subcellularLocation>
        <location evidence="1">Periplasm</location>
    </subcellularLocation>
</comment>
<dbReference type="Gene3D" id="3.10.105.10">
    <property type="entry name" value="Dipeptide-binding Protein, Domain 3"/>
    <property type="match status" value="1"/>
</dbReference>
<dbReference type="InterPro" id="IPR039424">
    <property type="entry name" value="SBP_5"/>
</dbReference>
<dbReference type="RefSeq" id="WP_244544792.1">
    <property type="nucleotide sequence ID" value="NZ_FOVR01000014.1"/>
</dbReference>
<dbReference type="GO" id="GO:1904680">
    <property type="term" value="F:peptide transmembrane transporter activity"/>
    <property type="evidence" value="ECO:0007669"/>
    <property type="project" value="TreeGrafter"/>
</dbReference>
<evidence type="ECO:0000313" key="5">
    <source>
        <dbReference type="EMBL" id="SFO85413.1"/>
    </source>
</evidence>
<evidence type="ECO:0000256" key="1">
    <source>
        <dbReference type="ARBA" id="ARBA00004418"/>
    </source>
</evidence>
<evidence type="ECO:0000259" key="4">
    <source>
        <dbReference type="Pfam" id="PF00496"/>
    </source>
</evidence>
<dbReference type="EMBL" id="FOVR01000014">
    <property type="protein sequence ID" value="SFO85413.1"/>
    <property type="molecule type" value="Genomic_DNA"/>
</dbReference>